<protein>
    <submittedName>
        <fullName evidence="2">Fibronectin type III-like domain-contianing protein</fullName>
    </submittedName>
</protein>
<reference evidence="2" key="1">
    <citation type="submission" date="2020-05" db="EMBL/GenBank/DDBJ databases">
        <title>The draft genome sequence of Maribacter sp. ANRC-HE7.</title>
        <authorList>
            <person name="Mu L."/>
        </authorList>
    </citation>
    <scope>NUCLEOTIDE SEQUENCE</scope>
    <source>
        <strain evidence="2">ANRC-HE7</strain>
    </source>
</reference>
<name>A0ABR7V5Z8_9FLAO</name>
<evidence type="ECO:0000313" key="3">
    <source>
        <dbReference type="Proteomes" id="UP001166021"/>
    </source>
</evidence>
<evidence type="ECO:0000313" key="2">
    <source>
        <dbReference type="EMBL" id="MBD0778637.1"/>
    </source>
</evidence>
<evidence type="ECO:0000259" key="1">
    <source>
        <dbReference type="Pfam" id="PF14310"/>
    </source>
</evidence>
<organism evidence="2 3">
    <name type="scientific">Maribacter aquimaris</name>
    <dbReference type="NCBI Taxonomy" id="2737171"/>
    <lineage>
        <taxon>Bacteria</taxon>
        <taxon>Pseudomonadati</taxon>
        <taxon>Bacteroidota</taxon>
        <taxon>Flavobacteriia</taxon>
        <taxon>Flavobacteriales</taxon>
        <taxon>Flavobacteriaceae</taxon>
        <taxon>Maribacter</taxon>
    </lineage>
</organism>
<accession>A0ABR7V5Z8</accession>
<keyword evidence="3" id="KW-1185">Reference proteome</keyword>
<dbReference type="Pfam" id="PF14310">
    <property type="entry name" value="Fn3-like"/>
    <property type="match status" value="1"/>
</dbReference>
<dbReference type="EMBL" id="JABTCF010000007">
    <property type="protein sequence ID" value="MBD0778637.1"/>
    <property type="molecule type" value="Genomic_DNA"/>
</dbReference>
<proteinExistence type="predicted"/>
<gene>
    <name evidence="2" type="ORF">HPE56_12610</name>
</gene>
<dbReference type="InterPro" id="IPR026891">
    <property type="entry name" value="Fn3-like"/>
</dbReference>
<sequence>MVGFERIHLKVGEAKKVAFSISPKSYALISEDGEFLVEPGSLEISVGGKQPGFKGVADPATSGVITKIISLIN</sequence>
<dbReference type="Proteomes" id="UP001166021">
    <property type="component" value="Unassembled WGS sequence"/>
</dbReference>
<dbReference type="Gene3D" id="2.60.40.10">
    <property type="entry name" value="Immunoglobulins"/>
    <property type="match status" value="1"/>
</dbReference>
<feature type="domain" description="Fibronectin type III-like" evidence="1">
    <location>
        <begin position="2"/>
        <end position="49"/>
    </location>
</feature>
<dbReference type="InterPro" id="IPR013783">
    <property type="entry name" value="Ig-like_fold"/>
</dbReference>
<comment type="caution">
    <text evidence="2">The sequence shown here is derived from an EMBL/GenBank/DDBJ whole genome shotgun (WGS) entry which is preliminary data.</text>
</comment>